<dbReference type="InterPro" id="IPR019821">
    <property type="entry name" value="Kinesin_motor_CS"/>
</dbReference>
<evidence type="ECO:0000256" key="6">
    <source>
        <dbReference type="ARBA" id="ARBA00023175"/>
    </source>
</evidence>
<evidence type="ECO:0000256" key="4">
    <source>
        <dbReference type="ARBA" id="ARBA00022840"/>
    </source>
</evidence>
<feature type="transmembrane region" description="Helical" evidence="9">
    <location>
        <begin position="162"/>
        <end position="182"/>
    </location>
</feature>
<keyword evidence="9" id="KW-1133">Transmembrane helix</keyword>
<dbReference type="Gene3D" id="3.40.850.10">
    <property type="entry name" value="Kinesin motor domain"/>
    <property type="match status" value="1"/>
</dbReference>
<evidence type="ECO:0000313" key="12">
    <source>
        <dbReference type="Proteomes" id="UP001055439"/>
    </source>
</evidence>
<dbReference type="InterPro" id="IPR027640">
    <property type="entry name" value="Kinesin-like_fam"/>
</dbReference>
<dbReference type="GO" id="GO:0003777">
    <property type="term" value="F:microtubule motor activity"/>
    <property type="evidence" value="ECO:0007669"/>
    <property type="project" value="InterPro"/>
</dbReference>
<dbReference type="InterPro" id="IPR049625">
    <property type="entry name" value="Glyco_transf_61_cat"/>
</dbReference>
<dbReference type="Pfam" id="PF03350">
    <property type="entry name" value="UPF0114"/>
    <property type="match status" value="1"/>
</dbReference>
<dbReference type="EMBL" id="CP097503">
    <property type="protein sequence ID" value="URD78892.1"/>
    <property type="molecule type" value="Genomic_DNA"/>
</dbReference>
<dbReference type="GO" id="GO:0007018">
    <property type="term" value="P:microtubule-based movement"/>
    <property type="evidence" value="ECO:0007669"/>
    <property type="project" value="InterPro"/>
</dbReference>
<gene>
    <name evidence="11" type="ORF">MUK42_05713</name>
</gene>
<keyword evidence="2" id="KW-0493">Microtubule</keyword>
<evidence type="ECO:0000256" key="3">
    <source>
        <dbReference type="ARBA" id="ARBA00022741"/>
    </source>
</evidence>
<dbReference type="CDD" id="cd01366">
    <property type="entry name" value="KISc_C_terminal"/>
    <property type="match status" value="1"/>
</dbReference>
<comment type="similarity">
    <text evidence="1">Belongs to the TRAFAC class myosin-kinesin ATPase superfamily. Kinesin family. KIN-14 subfamily.</text>
</comment>
<dbReference type="Pfam" id="PF04577">
    <property type="entry name" value="Glyco_transf_61"/>
    <property type="match status" value="1"/>
</dbReference>
<feature type="coiled-coil region" evidence="8">
    <location>
        <begin position="949"/>
        <end position="976"/>
    </location>
</feature>
<dbReference type="PRINTS" id="PR00380">
    <property type="entry name" value="KINESINHEAVY"/>
</dbReference>
<dbReference type="Pfam" id="PF00225">
    <property type="entry name" value="Kinesin"/>
    <property type="match status" value="1"/>
</dbReference>
<feature type="coiled-coil region" evidence="8">
    <location>
        <begin position="1317"/>
        <end position="1386"/>
    </location>
</feature>
<proteinExistence type="inferred from homology"/>
<dbReference type="PROSITE" id="PS00411">
    <property type="entry name" value="KINESIN_MOTOR_1"/>
    <property type="match status" value="1"/>
</dbReference>
<dbReference type="OrthoDB" id="3176171at2759"/>
<dbReference type="PANTHER" id="PTHR47972:SF2">
    <property type="entry name" value="KINESIN-LIKE PROTEIN KIN-14S"/>
    <property type="match status" value="1"/>
</dbReference>
<keyword evidence="3 7" id="KW-0547">Nucleotide-binding</keyword>
<keyword evidence="12" id="KW-1185">Reference proteome</keyword>
<evidence type="ECO:0000256" key="5">
    <source>
        <dbReference type="ARBA" id="ARBA00023054"/>
    </source>
</evidence>
<dbReference type="InterPro" id="IPR005134">
    <property type="entry name" value="UPF0114"/>
</dbReference>
<dbReference type="GO" id="GO:0005874">
    <property type="term" value="C:microtubule"/>
    <property type="evidence" value="ECO:0007669"/>
    <property type="project" value="UniProtKB-KW"/>
</dbReference>
<keyword evidence="4 7" id="KW-0067">ATP-binding</keyword>
<dbReference type="InterPro" id="IPR027417">
    <property type="entry name" value="P-loop_NTPase"/>
</dbReference>
<keyword evidence="5 8" id="KW-0175">Coiled coil</keyword>
<accession>A0A9E7ELC0</accession>
<organism evidence="11 12">
    <name type="scientific">Musa troglodytarum</name>
    <name type="common">fe'i banana</name>
    <dbReference type="NCBI Taxonomy" id="320322"/>
    <lineage>
        <taxon>Eukaryota</taxon>
        <taxon>Viridiplantae</taxon>
        <taxon>Streptophyta</taxon>
        <taxon>Embryophyta</taxon>
        <taxon>Tracheophyta</taxon>
        <taxon>Spermatophyta</taxon>
        <taxon>Magnoliopsida</taxon>
        <taxon>Liliopsida</taxon>
        <taxon>Zingiberales</taxon>
        <taxon>Musaceae</taxon>
        <taxon>Musa</taxon>
    </lineage>
</organism>
<reference evidence="11" key="1">
    <citation type="submission" date="2022-05" db="EMBL/GenBank/DDBJ databases">
        <title>The Musa troglodytarum L. genome provides insights into the mechanism of non-climacteric behaviour and enrichment of carotenoids.</title>
        <authorList>
            <person name="Wang J."/>
        </authorList>
    </citation>
    <scope>NUCLEOTIDE SEQUENCE</scope>
    <source>
        <tissue evidence="11">Leaf</tissue>
    </source>
</reference>
<keyword evidence="9" id="KW-0812">Transmembrane</keyword>
<dbReference type="GO" id="GO:0008017">
    <property type="term" value="F:microtubule binding"/>
    <property type="evidence" value="ECO:0007669"/>
    <property type="project" value="InterPro"/>
</dbReference>
<dbReference type="FunFam" id="3.40.850.10:FF:000061">
    <property type="entry name" value="Kinesin-like protein"/>
    <property type="match status" value="1"/>
</dbReference>
<dbReference type="PROSITE" id="PS50067">
    <property type="entry name" value="KINESIN_MOTOR_2"/>
    <property type="match status" value="1"/>
</dbReference>
<feature type="binding site" evidence="7">
    <location>
        <begin position="1059"/>
        <end position="1066"/>
    </location>
    <ligand>
        <name>ATP</name>
        <dbReference type="ChEBI" id="CHEBI:30616"/>
    </ligand>
</feature>
<evidence type="ECO:0000256" key="8">
    <source>
        <dbReference type="SAM" id="Coils"/>
    </source>
</evidence>
<protein>
    <submittedName>
        <fullName evidence="11">UPF0114 domain containing protein</fullName>
    </submittedName>
</protein>
<evidence type="ECO:0000256" key="7">
    <source>
        <dbReference type="PROSITE-ProRule" id="PRU00283"/>
    </source>
</evidence>
<name>A0A9E7ELC0_9LILI</name>
<keyword evidence="9" id="KW-0472">Membrane</keyword>
<dbReference type="InterPro" id="IPR036961">
    <property type="entry name" value="Kinesin_motor_dom_sf"/>
</dbReference>
<evidence type="ECO:0000256" key="1">
    <source>
        <dbReference type="ARBA" id="ARBA00010899"/>
    </source>
</evidence>
<feature type="domain" description="Kinesin motor" evidence="10">
    <location>
        <begin position="976"/>
        <end position="1300"/>
    </location>
</feature>
<dbReference type="GO" id="GO:0005524">
    <property type="term" value="F:ATP binding"/>
    <property type="evidence" value="ECO:0007669"/>
    <property type="project" value="UniProtKB-UniRule"/>
</dbReference>
<sequence>MASTVLPMSVASPATPVPAVRRNFAFRLRRASHVCCLGSSSAPFSASPSSTHSQSHGESITKIAADPGGNVVVRLAPASESTIERVSNSSQLARSPFPALLLLVIFDFRFLALLAVGGSLAGSVLCFLNGCVYIVDAYKVYWSSCLKGVHTGQMVLRLVEAIDVYLAGTVMLIFGMGLYGLFISNVPPGIPSGVDRALKGSSLFGMFALKERPKWMQISSLDELKTKVGHVIVMILLVKMFERSKMVDSVYNDLQPTACSMHWHSLSGASPLDSFVESHALSLALTKAEQLAFDRFQITCCHLKQPFLPHGIDGKWPRKVRLLTCVIAGSLRRRLFGERRRMNRQQRNASALPTPAQVSHLVVVEKERKSGFLHRAFPLLLLTLYAVGSVLRLALSSPFPSSFVQPSAASSFSAEPRQDVESLRTHIASETNHLQVHEENPGDPPLPCSARIDGRTEGAAAANRDEALVCCDRNHVRSDLCYARGDVRTDSRSSSILVYGAADGKSAAPATEEKIRPYTRKWDTEITRTIQEISIRPMPSAAAVNGSQSRACDVRHEGLPGLLLSNGGYTGNLYHEFSDGLIPLYVTAQRFKGEVVLVVAEHRPWWLARYGPVLQRLTNYELVDFNRDTRVHCFSEMIVGLRIHGELIIDPWLMPNGNSIQDFQALLREGYSSVVQPRTVPPETPPFLRPLLRSSRHDHSQQHGGSSNHRPRIAIFVRKGCRVLLNLREVVRASQRIGFDVQLIEPKRATPLDVIYRALAPADVMLAVHGAAMTHFLFMRPAAVLIQIVPLGLEKPAEEFYGGPARRLGLEYMAYNITPEESSLSKLYDRQSPVLLNTSVITSKGWMEMKKIYLDKQNVRVNVKRFTKLLAQAHTMSVDYRKGFRQQRALDDDCLITSPILKAVPGPDLSSTLLLLGSKYNALLKTHQALRSDREVLRKKCAEVCTPRYEILKKKYTDEREERKRLYNEIIELKGNIRVFCRCRPLSSEEIAKGYSCVVDFDPAQDMELQITCSDSSKKQFKFDHVFGPKDDQDAVFAETLPIVKSVLDGYNVCIFAYGQTGAGKTFTMEGTPENRGVNYRTLEELFRISDQRSSTTRYEFYFSMLEVYNEKIRDLLAGTSDQLLKRLDIKQAADGTQDVPGLVEAQVSSIDEVWEILKNGGRNRSVGSTSANELSSRSHSLVRVTIRSENFVDGQKNRSKLWLVDLAGSERVGKVEVEGERLRESQFINKSLSALGDVISSLASKHPHIPYRNSKLTHLLQSSLGGDCKTLMFAQISPSSADLGETVCSLNFASRVRGIENGPVRKLTDPSESFKLKQMAEKLLQEEKEIAKLNESLQLMHLKYASRENVYKALQEKIRDAEQSCRSYQQKVRDLENQLADEKKANKDTAKFSKPPLAPMKQRPALRRINNMLPPPGPQTVKITNSMADKENDLIANRTSGRDLVKPLNKARRISLATSIRNVPMQNKRASIAVVQDVAERSQALPGVRQWNHITGTTQLRHRRSSLSTFMSLTATPLEAASPEIKGKFSAFASNSKHKTPPLVQALWKSRIPGIASPRKRLRLMSSPATSKNLNAAQSSANKLCFSVQKRVIVGSPAPTRPAMNPGSMIYNQLLRDKDLIGRFGTAQRVLCKNRRQSVI</sequence>
<evidence type="ECO:0000256" key="9">
    <source>
        <dbReference type="SAM" id="Phobius"/>
    </source>
</evidence>
<evidence type="ECO:0000256" key="2">
    <source>
        <dbReference type="ARBA" id="ARBA00022701"/>
    </source>
</evidence>
<keyword evidence="6 7" id="KW-0505">Motor protein</keyword>
<dbReference type="SUPFAM" id="SSF52540">
    <property type="entry name" value="P-loop containing nucleoside triphosphate hydrolases"/>
    <property type="match status" value="1"/>
</dbReference>
<dbReference type="InterPro" id="IPR001752">
    <property type="entry name" value="Kinesin_motor_dom"/>
</dbReference>
<dbReference type="GO" id="GO:0016757">
    <property type="term" value="F:glycosyltransferase activity"/>
    <property type="evidence" value="ECO:0007669"/>
    <property type="project" value="InterPro"/>
</dbReference>
<dbReference type="SMART" id="SM00129">
    <property type="entry name" value="KISc"/>
    <property type="match status" value="1"/>
</dbReference>
<evidence type="ECO:0000259" key="10">
    <source>
        <dbReference type="PROSITE" id="PS50067"/>
    </source>
</evidence>
<dbReference type="Proteomes" id="UP001055439">
    <property type="component" value="Chromosome 10"/>
</dbReference>
<evidence type="ECO:0000313" key="11">
    <source>
        <dbReference type="EMBL" id="URD78892.1"/>
    </source>
</evidence>
<dbReference type="PANTHER" id="PTHR47972">
    <property type="entry name" value="KINESIN-LIKE PROTEIN KLP-3"/>
    <property type="match status" value="1"/>
</dbReference>